<evidence type="ECO:0000313" key="12">
    <source>
        <dbReference type="EMBL" id="CEM18424.1"/>
    </source>
</evidence>
<keyword evidence="3" id="KW-0479">Metal-binding</keyword>
<dbReference type="InterPro" id="IPR013083">
    <property type="entry name" value="Znf_RING/FYVE/PHD"/>
</dbReference>
<proteinExistence type="predicted"/>
<evidence type="ECO:0000256" key="6">
    <source>
        <dbReference type="ARBA" id="ARBA00022786"/>
    </source>
</evidence>
<dbReference type="GO" id="GO:0010468">
    <property type="term" value="P:regulation of gene expression"/>
    <property type="evidence" value="ECO:0007669"/>
    <property type="project" value="TreeGrafter"/>
</dbReference>
<dbReference type="Gene3D" id="3.30.40.10">
    <property type="entry name" value="Zinc/RING finger domain, C3HC4 (zinc finger)"/>
    <property type="match status" value="1"/>
</dbReference>
<organism evidence="12">
    <name type="scientific">Chromera velia CCMP2878</name>
    <dbReference type="NCBI Taxonomy" id="1169474"/>
    <lineage>
        <taxon>Eukaryota</taxon>
        <taxon>Sar</taxon>
        <taxon>Alveolata</taxon>
        <taxon>Colpodellida</taxon>
        <taxon>Chromeraceae</taxon>
        <taxon>Chromera</taxon>
    </lineage>
</organism>
<evidence type="ECO:0000256" key="8">
    <source>
        <dbReference type="ARBA" id="ARBA00023043"/>
    </source>
</evidence>
<dbReference type="AlphaFoldDB" id="A0A0G4FUL3"/>
<evidence type="ECO:0000256" key="5">
    <source>
        <dbReference type="ARBA" id="ARBA00022771"/>
    </source>
</evidence>
<protein>
    <recommendedName>
        <fullName evidence="11">RING-type domain-containing protein</fullName>
    </recommendedName>
</protein>
<feature type="compositionally biased region" description="Basic and acidic residues" evidence="10">
    <location>
        <begin position="377"/>
        <end position="389"/>
    </location>
</feature>
<dbReference type="GO" id="GO:0008270">
    <property type="term" value="F:zinc ion binding"/>
    <property type="evidence" value="ECO:0007669"/>
    <property type="project" value="UniProtKB-KW"/>
</dbReference>
<evidence type="ECO:0000256" key="7">
    <source>
        <dbReference type="ARBA" id="ARBA00022833"/>
    </source>
</evidence>
<dbReference type="InterPro" id="IPR040847">
    <property type="entry name" value="SH3_15"/>
</dbReference>
<feature type="compositionally biased region" description="Basic and acidic residues" evidence="10">
    <location>
        <begin position="446"/>
        <end position="462"/>
    </location>
</feature>
<keyword evidence="2" id="KW-0808">Transferase</keyword>
<dbReference type="InterPro" id="IPR001841">
    <property type="entry name" value="Znf_RING"/>
</dbReference>
<dbReference type="Pfam" id="PF13920">
    <property type="entry name" value="zf-C3HC4_3"/>
    <property type="match status" value="1"/>
</dbReference>
<name>A0A0G4FUL3_9ALVE</name>
<comment type="pathway">
    <text evidence="1">Protein modification; protein ubiquitination.</text>
</comment>
<dbReference type="Pfam" id="PF18346">
    <property type="entry name" value="SH3_15"/>
    <property type="match status" value="1"/>
</dbReference>
<evidence type="ECO:0000256" key="9">
    <source>
        <dbReference type="PROSITE-ProRule" id="PRU00175"/>
    </source>
</evidence>
<feature type="compositionally biased region" description="Low complexity" evidence="10">
    <location>
        <begin position="392"/>
        <end position="406"/>
    </location>
</feature>
<evidence type="ECO:0000256" key="1">
    <source>
        <dbReference type="ARBA" id="ARBA00004906"/>
    </source>
</evidence>
<reference evidence="12" key="1">
    <citation type="submission" date="2014-11" db="EMBL/GenBank/DDBJ databases">
        <authorList>
            <person name="Otto D Thomas"/>
            <person name="Naeem Raeece"/>
        </authorList>
    </citation>
    <scope>NUCLEOTIDE SEQUENCE</scope>
</reference>
<dbReference type="SUPFAM" id="SSF57850">
    <property type="entry name" value="RING/U-box"/>
    <property type="match status" value="1"/>
</dbReference>
<feature type="region of interest" description="Disordered" evidence="10">
    <location>
        <begin position="360"/>
        <end position="462"/>
    </location>
</feature>
<evidence type="ECO:0000256" key="10">
    <source>
        <dbReference type="SAM" id="MobiDB-lite"/>
    </source>
</evidence>
<dbReference type="PANTHER" id="PTHR46858">
    <property type="entry name" value="OS05G0521000 PROTEIN"/>
    <property type="match status" value="1"/>
</dbReference>
<keyword evidence="4" id="KW-0677">Repeat</keyword>
<accession>A0A0G4FUL3</accession>
<evidence type="ECO:0000256" key="4">
    <source>
        <dbReference type="ARBA" id="ARBA00022737"/>
    </source>
</evidence>
<dbReference type="GO" id="GO:0061630">
    <property type="term" value="F:ubiquitin protein ligase activity"/>
    <property type="evidence" value="ECO:0007669"/>
    <property type="project" value="TreeGrafter"/>
</dbReference>
<evidence type="ECO:0000256" key="3">
    <source>
        <dbReference type="ARBA" id="ARBA00022723"/>
    </source>
</evidence>
<dbReference type="VEuPathDB" id="CryptoDB:Cvel_18785"/>
<sequence length="749" mass="80036">MPPAPRPSNEEIVKLTFNITCEGAVRLAFETRTSKYYEIVIMVKNFQDLEYKESEAIHHALQIAEPMTSIGEEQFAKLCKDLESKYASSHLISKKGQMLMIIDPDGEPCGTPDGTVKRLSLRYDADNNMLVQVEADSDTYTVSLQTVSSNHLEGSGVILPSIMCRVLHMLLHIFEKGTTFDSGVWEVVCNAVREACLQSQCASAVLNEDGTELKISMDKPGGSFDILERVRVKPEMENMTFGFGNMVDDCRHDVGLVVDHKQTEKGLAVVVNFPEAPSFKALKEELCRDEEAAKIQVGSLIRVKPSIDNPRFEWGAVAPGLVGRVFAISANGIVEADFPSKQCCWKAPLGELEAVDPKECPDLAGMGPALVPGEGEGEGREMEEQKEGEGGSAQAASSQADSPGTKGEAEGGGNAEGNTPTAATTGVAGAGTAGPSSPSTDPEQQSGKDKPSPSHETGERQRYVKICDGFSLGDRVRLKDDVGSPVLGSGNLRGSRGSDVGVVRGLKGGSVKVPGPDGTDEGGMEIPILCVAFPADRAFKVLPQDIEIDQEAERISVGAPCRLKPTIAKPLYGWGRVPHGMIGKVTKVYDDGDVIVAFPGLLKKWRTHLTEILVVSQGGGKQRSGSSMPFHLGGSPGLSDVGTSLVDAMDDSAGDGIKERRASNNAILYESQLSVSGKDDLSPGGQTAVHGGFRKCHICRETAADHVFVHGKTGHMVACKDCAEQVERKTGLCPVCRQKVESVVHVFFS</sequence>
<gene>
    <name evidence="12" type="ORF">Cvel_18785</name>
</gene>
<dbReference type="EMBL" id="CDMZ01000636">
    <property type="protein sequence ID" value="CEM18424.1"/>
    <property type="molecule type" value="Genomic_DNA"/>
</dbReference>
<dbReference type="UniPathway" id="UPA00143"/>
<feature type="compositionally biased region" description="Low complexity" evidence="10">
    <location>
        <begin position="416"/>
        <end position="427"/>
    </location>
</feature>
<evidence type="ECO:0000256" key="2">
    <source>
        <dbReference type="ARBA" id="ARBA00022679"/>
    </source>
</evidence>
<evidence type="ECO:0000259" key="11">
    <source>
        <dbReference type="PROSITE" id="PS50089"/>
    </source>
</evidence>
<dbReference type="PANTHER" id="PTHR46858:SF5">
    <property type="entry name" value="E3 UBIQUITIN-PROTEIN LIGASE APD1-RELATED"/>
    <property type="match status" value="1"/>
</dbReference>
<dbReference type="GO" id="GO:0016567">
    <property type="term" value="P:protein ubiquitination"/>
    <property type="evidence" value="ECO:0007669"/>
    <property type="project" value="UniProtKB-UniPathway"/>
</dbReference>
<keyword evidence="7" id="KW-0862">Zinc</keyword>
<keyword evidence="6" id="KW-0833">Ubl conjugation pathway</keyword>
<keyword evidence="5 9" id="KW-0863">Zinc-finger</keyword>
<keyword evidence="8" id="KW-0040">ANK repeat</keyword>
<dbReference type="PROSITE" id="PS50089">
    <property type="entry name" value="ZF_RING_2"/>
    <property type="match status" value="1"/>
</dbReference>
<dbReference type="CDD" id="cd16646">
    <property type="entry name" value="mRING-HC-C2H2C4_MDM2-like"/>
    <property type="match status" value="1"/>
</dbReference>
<feature type="domain" description="RING-type" evidence="11">
    <location>
        <begin position="696"/>
        <end position="737"/>
    </location>
</feature>